<keyword evidence="3 5" id="KW-0067">ATP-binding</keyword>
<accession>A0A9X3N544</accession>
<evidence type="ECO:0000256" key="2">
    <source>
        <dbReference type="ARBA" id="ARBA00022741"/>
    </source>
</evidence>
<dbReference type="Pfam" id="PF00005">
    <property type="entry name" value="ABC_tran"/>
    <property type="match status" value="1"/>
</dbReference>
<dbReference type="GO" id="GO:0005886">
    <property type="term" value="C:plasma membrane"/>
    <property type="evidence" value="ECO:0007669"/>
    <property type="project" value="TreeGrafter"/>
</dbReference>
<comment type="caution">
    <text evidence="5">The sequence shown here is derived from an EMBL/GenBank/DDBJ whole genome shotgun (WGS) entry which is preliminary data.</text>
</comment>
<dbReference type="Pfam" id="PF12399">
    <property type="entry name" value="BCA_ABC_TP_C"/>
    <property type="match status" value="1"/>
</dbReference>
<gene>
    <name evidence="5" type="ORF">OJ997_07165</name>
</gene>
<evidence type="ECO:0000313" key="5">
    <source>
        <dbReference type="EMBL" id="MDA0180070.1"/>
    </source>
</evidence>
<dbReference type="CDD" id="cd03219">
    <property type="entry name" value="ABC_Mj1267_LivG_branched"/>
    <property type="match status" value="1"/>
</dbReference>
<dbReference type="EMBL" id="JAPDDP010000009">
    <property type="protein sequence ID" value="MDA0180070.1"/>
    <property type="molecule type" value="Genomic_DNA"/>
</dbReference>
<dbReference type="InterPro" id="IPR032823">
    <property type="entry name" value="BCA_ABC_TP_C"/>
</dbReference>
<evidence type="ECO:0000256" key="1">
    <source>
        <dbReference type="ARBA" id="ARBA00022448"/>
    </source>
</evidence>
<dbReference type="InterPro" id="IPR027417">
    <property type="entry name" value="P-loop_NTPase"/>
</dbReference>
<organism evidence="5 6">
    <name type="scientific">Solirubrobacter phytolaccae</name>
    <dbReference type="NCBI Taxonomy" id="1404360"/>
    <lineage>
        <taxon>Bacteria</taxon>
        <taxon>Bacillati</taxon>
        <taxon>Actinomycetota</taxon>
        <taxon>Thermoleophilia</taxon>
        <taxon>Solirubrobacterales</taxon>
        <taxon>Solirubrobacteraceae</taxon>
        <taxon>Solirubrobacter</taxon>
    </lineage>
</organism>
<feature type="domain" description="ABC transporter" evidence="4">
    <location>
        <begin position="14"/>
        <end position="254"/>
    </location>
</feature>
<keyword evidence="1" id="KW-0813">Transport</keyword>
<dbReference type="AlphaFoldDB" id="A0A9X3N544"/>
<dbReference type="PANTHER" id="PTHR45772:SF7">
    <property type="entry name" value="AMINO ACID ABC TRANSPORTER ATP-BINDING PROTEIN"/>
    <property type="match status" value="1"/>
</dbReference>
<evidence type="ECO:0000313" key="6">
    <source>
        <dbReference type="Proteomes" id="UP001147653"/>
    </source>
</evidence>
<name>A0A9X3N544_9ACTN</name>
<dbReference type="GO" id="GO:1903806">
    <property type="term" value="P:L-isoleucine import across plasma membrane"/>
    <property type="evidence" value="ECO:0007669"/>
    <property type="project" value="TreeGrafter"/>
</dbReference>
<dbReference type="GO" id="GO:0005524">
    <property type="term" value="F:ATP binding"/>
    <property type="evidence" value="ECO:0007669"/>
    <property type="project" value="UniProtKB-KW"/>
</dbReference>
<dbReference type="SUPFAM" id="SSF52540">
    <property type="entry name" value="P-loop containing nucleoside triphosphate hydrolases"/>
    <property type="match status" value="1"/>
</dbReference>
<dbReference type="GO" id="GO:0015188">
    <property type="term" value="F:L-isoleucine transmembrane transporter activity"/>
    <property type="evidence" value="ECO:0007669"/>
    <property type="project" value="TreeGrafter"/>
</dbReference>
<dbReference type="Gene3D" id="3.40.50.300">
    <property type="entry name" value="P-loop containing nucleotide triphosphate hydrolases"/>
    <property type="match status" value="1"/>
</dbReference>
<proteinExistence type="predicted"/>
<dbReference type="InterPro" id="IPR051120">
    <property type="entry name" value="ABC_AA/LPS_Transport"/>
</dbReference>
<evidence type="ECO:0000259" key="4">
    <source>
        <dbReference type="PROSITE" id="PS50893"/>
    </source>
</evidence>
<dbReference type="GO" id="GO:0005304">
    <property type="term" value="F:L-valine transmembrane transporter activity"/>
    <property type="evidence" value="ECO:0007669"/>
    <property type="project" value="TreeGrafter"/>
</dbReference>
<dbReference type="GO" id="GO:0042941">
    <property type="term" value="P:D-alanine transmembrane transport"/>
    <property type="evidence" value="ECO:0007669"/>
    <property type="project" value="TreeGrafter"/>
</dbReference>
<evidence type="ECO:0000256" key="3">
    <source>
        <dbReference type="ARBA" id="ARBA00022840"/>
    </source>
</evidence>
<dbReference type="InterPro" id="IPR003593">
    <property type="entry name" value="AAA+_ATPase"/>
</dbReference>
<dbReference type="GO" id="GO:0015192">
    <property type="term" value="F:L-phenylalanine transmembrane transporter activity"/>
    <property type="evidence" value="ECO:0007669"/>
    <property type="project" value="TreeGrafter"/>
</dbReference>
<keyword evidence="2" id="KW-0547">Nucleotide-binding</keyword>
<dbReference type="SMART" id="SM00382">
    <property type="entry name" value="AAA"/>
    <property type="match status" value="1"/>
</dbReference>
<dbReference type="GO" id="GO:0016887">
    <property type="term" value="F:ATP hydrolysis activity"/>
    <property type="evidence" value="ECO:0007669"/>
    <property type="project" value="InterPro"/>
</dbReference>
<keyword evidence="6" id="KW-1185">Reference proteome</keyword>
<dbReference type="Proteomes" id="UP001147653">
    <property type="component" value="Unassembled WGS sequence"/>
</dbReference>
<dbReference type="RefSeq" id="WP_270024380.1">
    <property type="nucleotide sequence ID" value="NZ_JAPDDP010000009.1"/>
</dbReference>
<dbReference type="GO" id="GO:0015808">
    <property type="term" value="P:L-alanine transport"/>
    <property type="evidence" value="ECO:0007669"/>
    <property type="project" value="TreeGrafter"/>
</dbReference>
<protein>
    <submittedName>
        <fullName evidence="5">ABC transporter ATP-binding protein</fullName>
    </submittedName>
</protein>
<dbReference type="InterPro" id="IPR003439">
    <property type="entry name" value="ABC_transporter-like_ATP-bd"/>
</dbReference>
<sequence length="260" mass="28070">MAATATHEEPAPILRLTGIDRRFGGVHAVRGVDLQVRPGERRAVLGPNGAGKTTVFNLISGEFPPSAGRVELFGLDVTTLPARKRARLGLSRTFQTSRLFAGLSVEDNLYLAALGVSAGHLRLVPSGKDGTLRAAARAMAERIGLDTRLDDLVMDLSHGEQRQLEVGMALVAEPKLLMLDEPAAGLSRAERVRLTETLIGLDEDITLILIEHDMDVALRVAKWVTMMHDGRVIVEGTPDEIRANQTVHDLYLGSGLIAHA</sequence>
<reference evidence="5" key="1">
    <citation type="submission" date="2022-10" db="EMBL/GenBank/DDBJ databases">
        <title>The WGS of Solirubrobacter phytolaccae KCTC 29190.</title>
        <authorList>
            <person name="Jiang Z."/>
        </authorList>
    </citation>
    <scope>NUCLEOTIDE SEQUENCE</scope>
    <source>
        <strain evidence="5">KCTC 29190</strain>
    </source>
</reference>
<dbReference type="PANTHER" id="PTHR45772">
    <property type="entry name" value="CONSERVED COMPONENT OF ABC TRANSPORTER FOR NATURAL AMINO ACIDS-RELATED"/>
    <property type="match status" value="1"/>
</dbReference>
<dbReference type="PROSITE" id="PS50893">
    <property type="entry name" value="ABC_TRANSPORTER_2"/>
    <property type="match status" value="1"/>
</dbReference>
<dbReference type="GO" id="GO:1903805">
    <property type="term" value="P:L-valine import across plasma membrane"/>
    <property type="evidence" value="ECO:0007669"/>
    <property type="project" value="TreeGrafter"/>
</dbReference>